<dbReference type="EMBL" id="JALAZD010000001">
    <property type="protein sequence ID" value="MCI0125829.1"/>
    <property type="molecule type" value="Genomic_DNA"/>
</dbReference>
<evidence type="ECO:0000313" key="2">
    <source>
        <dbReference type="EMBL" id="MCI0125829.1"/>
    </source>
</evidence>
<proteinExistence type="predicted"/>
<dbReference type="InterPro" id="IPR051532">
    <property type="entry name" value="Ester_Hydrolysis_Enzymes"/>
</dbReference>
<dbReference type="PANTHER" id="PTHR30383">
    <property type="entry name" value="THIOESTERASE 1/PROTEASE 1/LYSOPHOSPHOLIPASE L1"/>
    <property type="match status" value="1"/>
</dbReference>
<dbReference type="AlphaFoldDB" id="A0AA41QL66"/>
<dbReference type="Pfam" id="PF13472">
    <property type="entry name" value="Lipase_GDSL_2"/>
    <property type="match status" value="1"/>
</dbReference>
<accession>A0AA41QL66</accession>
<dbReference type="InterPro" id="IPR036514">
    <property type="entry name" value="SGNH_hydro_sf"/>
</dbReference>
<dbReference type="InterPro" id="IPR013830">
    <property type="entry name" value="SGNH_hydro"/>
</dbReference>
<dbReference type="Proteomes" id="UP001156140">
    <property type="component" value="Unassembled WGS sequence"/>
</dbReference>
<dbReference type="SUPFAM" id="SSF52266">
    <property type="entry name" value="SGNH hydrolase"/>
    <property type="match status" value="1"/>
</dbReference>
<dbReference type="Gene3D" id="3.40.50.1110">
    <property type="entry name" value="SGNH hydrolase"/>
    <property type="match status" value="1"/>
</dbReference>
<feature type="domain" description="SGNH hydrolase-type esterase" evidence="1">
    <location>
        <begin position="201"/>
        <end position="385"/>
    </location>
</feature>
<keyword evidence="2" id="KW-0378">Hydrolase</keyword>
<gene>
    <name evidence="2" type="ORF">ML536_03200</name>
</gene>
<organism evidence="2 3">
    <name type="scientific">Paradevosia shaoguanensis</name>
    <dbReference type="NCBI Taxonomy" id="1335043"/>
    <lineage>
        <taxon>Bacteria</taxon>
        <taxon>Pseudomonadati</taxon>
        <taxon>Pseudomonadota</taxon>
        <taxon>Alphaproteobacteria</taxon>
        <taxon>Hyphomicrobiales</taxon>
        <taxon>Devosiaceae</taxon>
        <taxon>Paradevosia</taxon>
    </lineage>
</organism>
<keyword evidence="3" id="KW-1185">Reference proteome</keyword>
<reference evidence="2" key="1">
    <citation type="submission" date="2022-03" db="EMBL/GenBank/DDBJ databases">
        <title>The complete genome sequence of a Methyloterrigena soli.</title>
        <authorList>
            <person name="Zi Z."/>
        </authorList>
    </citation>
    <scope>NUCLEOTIDE SEQUENCE</scope>
    <source>
        <strain evidence="2">M48</strain>
    </source>
</reference>
<comment type="caution">
    <text evidence="2">The sequence shown here is derived from an EMBL/GenBank/DDBJ whole genome shotgun (WGS) entry which is preliminary data.</text>
</comment>
<name>A0AA41QL66_9HYPH</name>
<protein>
    <submittedName>
        <fullName evidence="2">SGNH/GDSL hydrolase family protein</fullName>
    </submittedName>
</protein>
<dbReference type="RefSeq" id="WP_281734941.1">
    <property type="nucleotide sequence ID" value="NZ_JAKETQ010000001.1"/>
</dbReference>
<evidence type="ECO:0000313" key="3">
    <source>
        <dbReference type="Proteomes" id="UP001156140"/>
    </source>
</evidence>
<sequence>MIPTRFIENSLRYKADRMLRLAQQGGKLIDMVSPPTVTLGAGNSATTLSGSVQQILTPSPIFTQGAIKSAIGVTKAGWSHFTNAAQDIYYPAGIEGAAGARRGGMLGYVFATDAPAIELLVLATSANSNEYRLWINDKPVTAAVQTITADSSFRRLKIDNGGNPIGKIMFETGFYISFCGVALGANYSVWPVRTDTPRLMVVGDSYAVGTGATKLGSGFAYQMGQRLCIADCWVSGESGMGYCRPGQQSGKTALQKLAVDVTAFAPDWVVVCLGINDYDFAAGQVETDASAYLAALLAALPNAGVTVIGPWTAPGMVVPSAVATAIANAAAAQADAVASRRLRYFDTRADGWQLGTGRTTSVSGTGNSNIYIGSDGVHPVQAGHDYLGMRTAHAVTEHLLAATT</sequence>
<dbReference type="GO" id="GO:0016788">
    <property type="term" value="F:hydrolase activity, acting on ester bonds"/>
    <property type="evidence" value="ECO:0007669"/>
    <property type="project" value="UniProtKB-ARBA"/>
</dbReference>
<evidence type="ECO:0000259" key="1">
    <source>
        <dbReference type="Pfam" id="PF13472"/>
    </source>
</evidence>